<feature type="chain" id="PRO_5039571582" evidence="2">
    <location>
        <begin position="17"/>
        <end position="117"/>
    </location>
</feature>
<dbReference type="OrthoDB" id="792343at2759"/>
<sequence length="117" mass="12329">MAMYVNVVVLVHAVGSLHVSVGLIDHGRRPSPGAVRAAEVSGGHGVHHQRRDRGDHRAEPGKRKLLPRTRIETRGGEAVESVGEDVDEAGGENDTGSERLDDGEGILLGVKSGPPFA</sequence>
<dbReference type="Proteomes" id="UP001055439">
    <property type="component" value="Chromosome 10"/>
</dbReference>
<evidence type="ECO:0000256" key="1">
    <source>
        <dbReference type="SAM" id="MobiDB-lite"/>
    </source>
</evidence>
<keyword evidence="4" id="KW-1185">Reference proteome</keyword>
<name>A0A9E7EKJ6_9LILI</name>
<dbReference type="EMBL" id="CP097503">
    <property type="protein sequence ID" value="URD78517.1"/>
    <property type="molecule type" value="Genomic_DNA"/>
</dbReference>
<protein>
    <submittedName>
        <fullName evidence="3">Uncharacterized protein</fullName>
    </submittedName>
</protein>
<evidence type="ECO:0000313" key="4">
    <source>
        <dbReference type="Proteomes" id="UP001055439"/>
    </source>
</evidence>
<dbReference type="AlphaFoldDB" id="A0A9E7EKJ6"/>
<gene>
    <name evidence="3" type="ORF">MUK42_09501</name>
</gene>
<evidence type="ECO:0000256" key="2">
    <source>
        <dbReference type="SAM" id="SignalP"/>
    </source>
</evidence>
<accession>A0A9E7EKJ6</accession>
<feature type="signal peptide" evidence="2">
    <location>
        <begin position="1"/>
        <end position="16"/>
    </location>
</feature>
<proteinExistence type="predicted"/>
<feature type="compositionally biased region" description="Acidic residues" evidence="1">
    <location>
        <begin position="82"/>
        <end position="91"/>
    </location>
</feature>
<feature type="region of interest" description="Disordered" evidence="1">
    <location>
        <begin position="27"/>
        <end position="117"/>
    </location>
</feature>
<evidence type="ECO:0000313" key="3">
    <source>
        <dbReference type="EMBL" id="URD78517.1"/>
    </source>
</evidence>
<organism evidence="3 4">
    <name type="scientific">Musa troglodytarum</name>
    <name type="common">fe'i banana</name>
    <dbReference type="NCBI Taxonomy" id="320322"/>
    <lineage>
        <taxon>Eukaryota</taxon>
        <taxon>Viridiplantae</taxon>
        <taxon>Streptophyta</taxon>
        <taxon>Embryophyta</taxon>
        <taxon>Tracheophyta</taxon>
        <taxon>Spermatophyta</taxon>
        <taxon>Magnoliopsida</taxon>
        <taxon>Liliopsida</taxon>
        <taxon>Zingiberales</taxon>
        <taxon>Musaceae</taxon>
        <taxon>Musa</taxon>
    </lineage>
</organism>
<feature type="compositionally biased region" description="Basic and acidic residues" evidence="1">
    <location>
        <begin position="52"/>
        <end position="62"/>
    </location>
</feature>
<keyword evidence="2" id="KW-0732">Signal</keyword>
<reference evidence="3" key="1">
    <citation type="submission" date="2022-05" db="EMBL/GenBank/DDBJ databases">
        <title>The Musa troglodytarum L. genome provides insights into the mechanism of non-climacteric behaviour and enrichment of carotenoids.</title>
        <authorList>
            <person name="Wang J."/>
        </authorList>
    </citation>
    <scope>NUCLEOTIDE SEQUENCE</scope>
    <source>
        <tissue evidence="3">Leaf</tissue>
    </source>
</reference>